<organism evidence="1 2">
    <name type="scientific">Sphenostylis stenocarpa</name>
    <dbReference type="NCBI Taxonomy" id="92480"/>
    <lineage>
        <taxon>Eukaryota</taxon>
        <taxon>Viridiplantae</taxon>
        <taxon>Streptophyta</taxon>
        <taxon>Embryophyta</taxon>
        <taxon>Tracheophyta</taxon>
        <taxon>Spermatophyta</taxon>
        <taxon>Magnoliopsida</taxon>
        <taxon>eudicotyledons</taxon>
        <taxon>Gunneridae</taxon>
        <taxon>Pentapetalae</taxon>
        <taxon>rosids</taxon>
        <taxon>fabids</taxon>
        <taxon>Fabales</taxon>
        <taxon>Fabaceae</taxon>
        <taxon>Papilionoideae</taxon>
        <taxon>50 kb inversion clade</taxon>
        <taxon>NPAAA clade</taxon>
        <taxon>indigoferoid/millettioid clade</taxon>
        <taxon>Phaseoleae</taxon>
        <taxon>Sphenostylis</taxon>
    </lineage>
</organism>
<accession>A0AA86SXW0</accession>
<evidence type="ECO:0000313" key="1">
    <source>
        <dbReference type="EMBL" id="CAJ1942705.1"/>
    </source>
</evidence>
<dbReference type="Proteomes" id="UP001189624">
    <property type="component" value="Chromosome 3"/>
</dbReference>
<gene>
    <name evidence="1" type="ORF">AYBTSS11_LOCUS10979</name>
</gene>
<proteinExistence type="predicted"/>
<sequence length="66" mass="7911">MEIETWQQNAVLLQKKKIKTKEPGKHTKITHNMKLDTRFTLSENAMRREKYPNEIIKSEKEELVNN</sequence>
<dbReference type="EMBL" id="OY731400">
    <property type="protein sequence ID" value="CAJ1942705.1"/>
    <property type="molecule type" value="Genomic_DNA"/>
</dbReference>
<name>A0AA86SXW0_9FABA</name>
<keyword evidence="2" id="KW-1185">Reference proteome</keyword>
<protein>
    <submittedName>
        <fullName evidence="1">Uncharacterized protein</fullName>
    </submittedName>
</protein>
<dbReference type="AlphaFoldDB" id="A0AA86SXW0"/>
<evidence type="ECO:0000313" key="2">
    <source>
        <dbReference type="Proteomes" id="UP001189624"/>
    </source>
</evidence>
<reference evidence="1" key="1">
    <citation type="submission" date="2023-10" db="EMBL/GenBank/DDBJ databases">
        <authorList>
            <person name="Domelevo Entfellner J.-B."/>
        </authorList>
    </citation>
    <scope>NUCLEOTIDE SEQUENCE</scope>
</reference>
<dbReference type="Gramene" id="rna-AYBTSS11_LOCUS10979">
    <property type="protein sequence ID" value="CAJ1942705.1"/>
    <property type="gene ID" value="gene-AYBTSS11_LOCUS10979"/>
</dbReference>